<gene>
    <name evidence="1" type="ORF">HMPREF9442_03389</name>
</gene>
<proteinExistence type="predicted"/>
<dbReference type="HOGENOM" id="CLU_3186926_0_0_10"/>
<sequence>MFLKGWKWFFLKSDVDNQYFFVTLPKRRKKWKVAEGAKMKEICTCV</sequence>
<organism evidence="1 2">
    <name type="scientific">Paraprevotella xylaniphila YIT 11841</name>
    <dbReference type="NCBI Taxonomy" id="762982"/>
    <lineage>
        <taxon>Bacteria</taxon>
        <taxon>Pseudomonadati</taxon>
        <taxon>Bacteroidota</taxon>
        <taxon>Bacteroidia</taxon>
        <taxon>Bacteroidales</taxon>
        <taxon>Prevotellaceae</taxon>
        <taxon>Paraprevotella</taxon>
    </lineage>
</organism>
<reference evidence="1 2" key="1">
    <citation type="submission" date="2011-02" db="EMBL/GenBank/DDBJ databases">
        <authorList>
            <person name="Weinstock G."/>
            <person name="Sodergren E."/>
            <person name="Clifton S."/>
            <person name="Fulton L."/>
            <person name="Fulton B."/>
            <person name="Courtney L."/>
            <person name="Fronick C."/>
            <person name="Harrison M."/>
            <person name="Strong C."/>
            <person name="Farmer C."/>
            <person name="Delahaunty K."/>
            <person name="Markovic C."/>
            <person name="Hall O."/>
            <person name="Minx P."/>
            <person name="Tomlinson C."/>
            <person name="Mitreva M."/>
            <person name="Hou S."/>
            <person name="Chen J."/>
            <person name="Wollam A."/>
            <person name="Pepin K.H."/>
            <person name="Johnson M."/>
            <person name="Bhonagiri V."/>
            <person name="Zhang X."/>
            <person name="Suruliraj S."/>
            <person name="Warren W."/>
            <person name="Chinwalla A."/>
            <person name="Mardis E.R."/>
            <person name="Wilson R.K."/>
        </authorList>
    </citation>
    <scope>NUCLEOTIDE SEQUENCE [LARGE SCALE GENOMIC DNA]</scope>
    <source>
        <strain evidence="1 2">YIT 11841</strain>
    </source>
</reference>
<accession>F3QYU5</accession>
<dbReference type="Proteomes" id="UP000005546">
    <property type="component" value="Unassembled WGS sequence"/>
</dbReference>
<evidence type="ECO:0000313" key="2">
    <source>
        <dbReference type="Proteomes" id="UP000005546"/>
    </source>
</evidence>
<dbReference type="STRING" id="762982.HMPREF9442_03389"/>
<name>F3QYU5_9BACT</name>
<protein>
    <submittedName>
        <fullName evidence="1">Uncharacterized protein</fullName>
    </submittedName>
</protein>
<evidence type="ECO:0000313" key="1">
    <source>
        <dbReference type="EMBL" id="EGG50364.1"/>
    </source>
</evidence>
<dbReference type="EMBL" id="AFBR01000094">
    <property type="protein sequence ID" value="EGG50364.1"/>
    <property type="molecule type" value="Genomic_DNA"/>
</dbReference>
<comment type="caution">
    <text evidence="1">The sequence shown here is derived from an EMBL/GenBank/DDBJ whole genome shotgun (WGS) entry which is preliminary data.</text>
</comment>
<keyword evidence="2" id="KW-1185">Reference proteome</keyword>
<dbReference type="AlphaFoldDB" id="F3QYU5"/>